<dbReference type="Proteomes" id="UP000327468">
    <property type="component" value="Chromosome 15"/>
</dbReference>
<evidence type="ECO:0000259" key="6">
    <source>
        <dbReference type="PROSITE" id="PS50238"/>
    </source>
</evidence>
<dbReference type="OrthoDB" id="29546at2759"/>
<dbReference type="SUPFAM" id="SSF48350">
    <property type="entry name" value="GTPase activation domain, GAP"/>
    <property type="match status" value="1"/>
</dbReference>
<evidence type="ECO:0000313" key="8">
    <source>
        <dbReference type="Proteomes" id="UP000327468"/>
    </source>
</evidence>
<keyword evidence="1" id="KW-0343">GTPase activation</keyword>
<protein>
    <recommendedName>
        <fullName evidence="9">Arf-GAP with Rho-GAP domain, ANK repeat and PH domain-containing protein 1</fullName>
    </recommendedName>
</protein>
<evidence type="ECO:0000256" key="2">
    <source>
        <dbReference type="PROSITE-ProRule" id="PRU00288"/>
    </source>
</evidence>
<feature type="compositionally biased region" description="Basic and acidic residues" evidence="3">
    <location>
        <begin position="59"/>
        <end position="74"/>
    </location>
</feature>
<evidence type="ECO:0000259" key="5">
    <source>
        <dbReference type="PROSITE" id="PS50115"/>
    </source>
</evidence>
<feature type="domain" description="Rho-GAP" evidence="6">
    <location>
        <begin position="790"/>
        <end position="972"/>
    </location>
</feature>
<name>A0A5N5M4J7_PANHP</name>
<feature type="compositionally biased region" description="Polar residues" evidence="3">
    <location>
        <begin position="119"/>
        <end position="128"/>
    </location>
</feature>
<proteinExistence type="predicted"/>
<dbReference type="PROSITE" id="PS50003">
    <property type="entry name" value="PH_DOMAIN"/>
    <property type="match status" value="1"/>
</dbReference>
<evidence type="ECO:0000256" key="1">
    <source>
        <dbReference type="ARBA" id="ARBA00022468"/>
    </source>
</evidence>
<dbReference type="PROSITE" id="PS50238">
    <property type="entry name" value="RHOGAP"/>
    <property type="match status" value="1"/>
</dbReference>
<dbReference type="InterPro" id="IPR000198">
    <property type="entry name" value="RhoGAP_dom"/>
</dbReference>
<dbReference type="InterPro" id="IPR011993">
    <property type="entry name" value="PH-like_dom_sf"/>
</dbReference>
<dbReference type="AlphaFoldDB" id="A0A5N5M4J7"/>
<dbReference type="Gene3D" id="1.10.220.150">
    <property type="entry name" value="Arf GTPase activating protein"/>
    <property type="match status" value="1"/>
</dbReference>
<feature type="region of interest" description="Disordered" evidence="3">
    <location>
        <begin position="1"/>
        <end position="203"/>
    </location>
</feature>
<dbReference type="PANTHER" id="PTHR45899:SF5">
    <property type="entry name" value="ARF-GAP WITH RHO-GAP DOMAIN, ANK REPEAT AND PH DOMAIN-CONTAINING PROTEIN 1-LIKE"/>
    <property type="match status" value="1"/>
</dbReference>
<dbReference type="Gene3D" id="2.30.29.30">
    <property type="entry name" value="Pleckstrin-homology domain (PH domain)/Phosphotyrosine-binding domain (PTB)"/>
    <property type="match status" value="2"/>
</dbReference>
<dbReference type="InterPro" id="IPR008936">
    <property type="entry name" value="Rho_GTPase_activation_prot"/>
</dbReference>
<organism evidence="7 8">
    <name type="scientific">Pangasianodon hypophthalmus</name>
    <name type="common">Striped catfish</name>
    <name type="synonym">Helicophagus hypophthalmus</name>
    <dbReference type="NCBI Taxonomy" id="310915"/>
    <lineage>
        <taxon>Eukaryota</taxon>
        <taxon>Metazoa</taxon>
        <taxon>Chordata</taxon>
        <taxon>Craniata</taxon>
        <taxon>Vertebrata</taxon>
        <taxon>Euteleostomi</taxon>
        <taxon>Actinopterygii</taxon>
        <taxon>Neopterygii</taxon>
        <taxon>Teleostei</taxon>
        <taxon>Ostariophysi</taxon>
        <taxon>Siluriformes</taxon>
        <taxon>Pangasiidae</taxon>
        <taxon>Pangasianodon</taxon>
    </lineage>
</organism>
<evidence type="ECO:0008006" key="9">
    <source>
        <dbReference type="Google" id="ProtNLM"/>
    </source>
</evidence>
<dbReference type="Gene3D" id="1.10.555.10">
    <property type="entry name" value="Rho GTPase activation protein"/>
    <property type="match status" value="1"/>
</dbReference>
<dbReference type="InterPro" id="IPR001849">
    <property type="entry name" value="PH_domain"/>
</dbReference>
<gene>
    <name evidence="7" type="ORF">PHYPO_G00066500</name>
</gene>
<evidence type="ECO:0000313" key="7">
    <source>
        <dbReference type="EMBL" id="KAB5549366.1"/>
    </source>
</evidence>
<dbReference type="GO" id="GO:0005737">
    <property type="term" value="C:cytoplasm"/>
    <property type="evidence" value="ECO:0007669"/>
    <property type="project" value="TreeGrafter"/>
</dbReference>
<dbReference type="PRINTS" id="PR00405">
    <property type="entry name" value="REVINTRACTNG"/>
</dbReference>
<sequence>MTAPVPKPRTRYMLGKSLRSDSTDSSKAAQDEPETNNKTSEVTSPELNGDSCFSPADLPELKETDDTHGGDILEKYVWPASPPQSPLASDDEDIKNLSDGVKECVTSDSSAEDCPMTPLTPQSDTFFNIQPPKECHNSTNSESAPQVTNSQSKDTTPLKPPVPKKLNQPPTHKKPRAATIRVSRRKSSAGAGNAVQPEENSHRESAVARSSWLDVWKGRKHNVLWTTFDGQVISMWKKRSDKISEYVFHVSSITNVRQQGQRRFFIHFRKKHFEFMAHSEDVKAGWVASLLASRGREPPAPPRHHSSLMMKEPRSKVYGAICGHNLWIYNSKEDFNLGLGMTLVSMNVASVKQTGRHSFSLTIPYKTFNFSADSSRELATWLDHLNKVILSALSCSEVAQRLWSSPWNKVCADCGSPNPEWASINLLMVICEACANFHQKMGNNRSKVRNLKMDSKEWTEPLIQLFVLYGNKAGNNVWGHNVPAEDQILPDAEQEQRAAFINAKYCSGLYRKAHPLAYSQKLLDQRLCEVVCGADVEGTLSLLCSGAKVLGGDRPSAITLAENAGQALQTELLRHNEFVETPDFDQQRQTKEQMRLEELHGRLDDERFLFSQETQSAACDVLDLREVISVFNQSAGQTHEFEILTLTDNLTCSADTQDQLLNHMLHIIKVVMPSPLLEEELGGVMGVSRLSLREGSGLQHAEVWATIRPGEILIYPSHTHTPPTHILLNQHTRCSVCLSENTVEVTAAEKTVYLQFESKDSCSKFYSLLSSAASSDTSSDTSSDRKSHRHSLYTLPAGVSGKVPPEVQRCISHITLYGLKVEGLYRCCGSVVKIAELVEKLHEAPDDVVLETNEVCIQEVAGALKHILRNSTLLIPQSERESWVKAAVYTDVTNRLQEYRRLVKLLPPDNRVLLSTLFSHLYNVQLHSQVNKMTVQNLAVVFVPMLFEELAMNINMVHLTRELIIHHTLVFLSKDEAPVEDEMITAL</sequence>
<feature type="compositionally biased region" description="Polar residues" evidence="3">
    <location>
        <begin position="36"/>
        <end position="46"/>
    </location>
</feature>
<feature type="compositionally biased region" description="Polar residues" evidence="3">
    <location>
        <begin position="137"/>
        <end position="154"/>
    </location>
</feature>
<dbReference type="Pfam" id="PF00620">
    <property type="entry name" value="RhoGAP"/>
    <property type="match status" value="1"/>
</dbReference>
<dbReference type="SUPFAM" id="SSF50729">
    <property type="entry name" value="PH domain-like"/>
    <property type="match status" value="2"/>
</dbReference>
<dbReference type="GO" id="GO:0008360">
    <property type="term" value="P:regulation of cell shape"/>
    <property type="evidence" value="ECO:0007669"/>
    <property type="project" value="TreeGrafter"/>
</dbReference>
<dbReference type="InterPro" id="IPR052227">
    <property type="entry name" value="Arf-Rho-GAP_ANK-PH_domain"/>
</dbReference>
<dbReference type="Pfam" id="PF01412">
    <property type="entry name" value="ArfGap"/>
    <property type="match status" value="1"/>
</dbReference>
<comment type="caution">
    <text evidence="7">The sequence shown here is derived from an EMBL/GenBank/DDBJ whole genome shotgun (WGS) entry which is preliminary data.</text>
</comment>
<dbReference type="SMART" id="SM00324">
    <property type="entry name" value="RhoGAP"/>
    <property type="match status" value="1"/>
</dbReference>
<dbReference type="InterPro" id="IPR001164">
    <property type="entry name" value="ArfGAP_dom"/>
</dbReference>
<keyword evidence="8" id="KW-1185">Reference proteome</keyword>
<dbReference type="SMART" id="SM00105">
    <property type="entry name" value="ArfGap"/>
    <property type="match status" value="1"/>
</dbReference>
<dbReference type="InterPro" id="IPR037278">
    <property type="entry name" value="ARFGAP/RecO"/>
</dbReference>
<feature type="domain" description="PH" evidence="4">
    <location>
        <begin position="356"/>
        <end position="390"/>
    </location>
</feature>
<feature type="compositionally biased region" description="Basic residues" evidence="3">
    <location>
        <begin position="171"/>
        <end position="187"/>
    </location>
</feature>
<dbReference type="GO" id="GO:0005547">
    <property type="term" value="F:phosphatidylinositol-3,4,5-trisphosphate binding"/>
    <property type="evidence" value="ECO:0007669"/>
    <property type="project" value="TreeGrafter"/>
</dbReference>
<dbReference type="SMART" id="SM00233">
    <property type="entry name" value="PH"/>
    <property type="match status" value="3"/>
</dbReference>
<evidence type="ECO:0000259" key="4">
    <source>
        <dbReference type="PROSITE" id="PS50003"/>
    </source>
</evidence>
<keyword evidence="2" id="KW-0479">Metal-binding</keyword>
<feature type="domain" description="Arf-GAP" evidence="5">
    <location>
        <begin position="396"/>
        <end position="505"/>
    </location>
</feature>
<reference evidence="7 8" key="1">
    <citation type="submission" date="2019-06" db="EMBL/GenBank/DDBJ databases">
        <title>A chromosome-scale genome assembly of the striped catfish, Pangasianodon hypophthalmus.</title>
        <authorList>
            <person name="Wen M."/>
            <person name="Zahm M."/>
            <person name="Roques C."/>
            <person name="Cabau C."/>
            <person name="Klopp C."/>
            <person name="Donnadieu C."/>
            <person name="Jouanno E."/>
            <person name="Avarre J.-C."/>
            <person name="Campet M."/>
            <person name="Ha T.T.T."/>
            <person name="Dugue R."/>
            <person name="Lampietro C."/>
            <person name="Louis A."/>
            <person name="Herpin A."/>
            <person name="Echchiki A."/>
            <person name="Berthelot C."/>
            <person name="Parey E."/>
            <person name="Roest-Crollius H."/>
            <person name="Braasch I."/>
            <person name="Postlethwait J."/>
            <person name="Bobe J."/>
            <person name="Montfort J."/>
            <person name="Bouchez O."/>
            <person name="Begum T."/>
            <person name="Schartl M."/>
            <person name="Guiguen Y."/>
        </authorList>
    </citation>
    <scope>NUCLEOTIDE SEQUENCE [LARGE SCALE GENOMIC DNA]</scope>
    <source>
        <strain evidence="7 8">Indonesia</strain>
        <tissue evidence="7">Blood</tissue>
    </source>
</reference>
<keyword evidence="2" id="KW-0863">Zinc-finger</keyword>
<accession>A0A5N5M4J7</accession>
<dbReference type="CDD" id="cd00159">
    <property type="entry name" value="RhoGAP"/>
    <property type="match status" value="1"/>
</dbReference>
<dbReference type="PANTHER" id="PTHR45899">
    <property type="entry name" value="RHO GTPASE ACTIVATING PROTEIN AT 15B, ISOFORM C"/>
    <property type="match status" value="1"/>
</dbReference>
<dbReference type="InterPro" id="IPR038508">
    <property type="entry name" value="ArfGAP_dom_sf"/>
</dbReference>
<dbReference type="GO" id="GO:0005096">
    <property type="term" value="F:GTPase activator activity"/>
    <property type="evidence" value="ECO:0007669"/>
    <property type="project" value="UniProtKB-KW"/>
</dbReference>
<dbReference type="GO" id="GO:0007165">
    <property type="term" value="P:signal transduction"/>
    <property type="evidence" value="ECO:0007669"/>
    <property type="project" value="InterPro"/>
</dbReference>
<evidence type="ECO:0000256" key="3">
    <source>
        <dbReference type="SAM" id="MobiDB-lite"/>
    </source>
</evidence>
<dbReference type="EMBL" id="VFJC01000016">
    <property type="protein sequence ID" value="KAB5549366.1"/>
    <property type="molecule type" value="Genomic_DNA"/>
</dbReference>
<dbReference type="SUPFAM" id="SSF57863">
    <property type="entry name" value="ArfGap/RecO-like zinc finger"/>
    <property type="match status" value="1"/>
</dbReference>
<dbReference type="GO" id="GO:0008270">
    <property type="term" value="F:zinc ion binding"/>
    <property type="evidence" value="ECO:0007669"/>
    <property type="project" value="UniProtKB-KW"/>
</dbReference>
<keyword evidence="2" id="KW-0862">Zinc</keyword>
<dbReference type="PROSITE" id="PS50115">
    <property type="entry name" value="ARFGAP"/>
    <property type="match status" value="1"/>
</dbReference>